<name>A0ABT0TL93_9FLAO</name>
<keyword evidence="4" id="KW-1185">Reference proteome</keyword>
<evidence type="ECO:0008006" key="5">
    <source>
        <dbReference type="Google" id="ProtNLM"/>
    </source>
</evidence>
<protein>
    <recommendedName>
        <fullName evidence="5">Quinol oxidase subunit 4</fullName>
    </recommendedName>
</protein>
<evidence type="ECO:0000313" key="4">
    <source>
        <dbReference type="Proteomes" id="UP001317191"/>
    </source>
</evidence>
<evidence type="ECO:0000313" key="3">
    <source>
        <dbReference type="EMBL" id="MCL9808256.1"/>
    </source>
</evidence>
<comment type="caution">
    <text evidence="3">The sequence shown here is derived from an EMBL/GenBank/DDBJ whole genome shotgun (WGS) entry which is preliminary data.</text>
</comment>
<dbReference type="RefSeq" id="WP_250591216.1">
    <property type="nucleotide sequence ID" value="NZ_JAMLJM010000001.1"/>
</dbReference>
<gene>
    <name evidence="3" type="ORF">NAT50_02695</name>
</gene>
<dbReference type="EMBL" id="JAMLJM010000001">
    <property type="protein sequence ID" value="MCL9808256.1"/>
    <property type="molecule type" value="Genomic_DNA"/>
</dbReference>
<accession>A0ABT0TL93</accession>
<proteinExistence type="predicted"/>
<feature type="region of interest" description="Disordered" evidence="1">
    <location>
        <begin position="32"/>
        <end position="65"/>
    </location>
</feature>
<evidence type="ECO:0000256" key="1">
    <source>
        <dbReference type="SAM" id="MobiDB-lite"/>
    </source>
</evidence>
<feature type="chain" id="PRO_5046820351" description="Quinol oxidase subunit 4" evidence="2">
    <location>
        <begin position="27"/>
        <end position="65"/>
    </location>
</feature>
<feature type="signal peptide" evidence="2">
    <location>
        <begin position="1"/>
        <end position="26"/>
    </location>
</feature>
<feature type="compositionally biased region" description="Basic residues" evidence="1">
    <location>
        <begin position="56"/>
        <end position="65"/>
    </location>
</feature>
<organism evidence="3 4">
    <name type="scientific">Flavobacterium luminosum</name>
    <dbReference type="NCBI Taxonomy" id="2949086"/>
    <lineage>
        <taxon>Bacteria</taxon>
        <taxon>Pseudomonadati</taxon>
        <taxon>Bacteroidota</taxon>
        <taxon>Flavobacteriia</taxon>
        <taxon>Flavobacteriales</taxon>
        <taxon>Flavobacteriaceae</taxon>
        <taxon>Flavobacterium</taxon>
    </lineage>
</organism>
<dbReference type="Proteomes" id="UP001317191">
    <property type="component" value="Unassembled WGS sequence"/>
</dbReference>
<reference evidence="3 4" key="1">
    <citation type="submission" date="2022-05" db="EMBL/GenBank/DDBJ databases">
        <title>Flavobacterium sp., isolated from activated sludge.</title>
        <authorList>
            <person name="Ran Q."/>
        </authorList>
    </citation>
    <scope>NUCLEOTIDE SEQUENCE [LARGE SCALE GENOMIC DNA]</scope>
    <source>
        <strain evidence="3 4">HXWNR70</strain>
    </source>
</reference>
<evidence type="ECO:0000256" key="2">
    <source>
        <dbReference type="SAM" id="SignalP"/>
    </source>
</evidence>
<keyword evidence="2" id="KW-0732">Signal</keyword>
<feature type="compositionally biased region" description="Basic residues" evidence="1">
    <location>
        <begin position="32"/>
        <end position="49"/>
    </location>
</feature>
<sequence length="65" mass="7346">MKSILTGRVRYIMTFFLLAMCLNSCVHVHSSKRTHVSKHKRLPPGHAKKVTGDKSAKKHAPGHRK</sequence>